<name>A0A4Q5GC00_9FIRM</name>
<dbReference type="NCBIfam" id="TIGR00619">
    <property type="entry name" value="sbcd"/>
    <property type="match status" value="1"/>
</dbReference>
<evidence type="ECO:0000256" key="1">
    <source>
        <dbReference type="ARBA" id="ARBA00010555"/>
    </source>
</evidence>
<dbReference type="Proteomes" id="UP000293506">
    <property type="component" value="Unassembled WGS sequence"/>
</dbReference>
<evidence type="ECO:0000313" key="11">
    <source>
        <dbReference type="Proteomes" id="UP000293506"/>
    </source>
</evidence>
<dbReference type="GO" id="GO:0006310">
    <property type="term" value="P:DNA recombination"/>
    <property type="evidence" value="ECO:0007669"/>
    <property type="project" value="UniProtKB-KW"/>
</dbReference>
<dbReference type="InterPro" id="IPR026843">
    <property type="entry name" value="SbcD_C"/>
</dbReference>
<keyword evidence="7" id="KW-0255">Endonuclease</keyword>
<evidence type="ECO:0000256" key="7">
    <source>
        <dbReference type="RuleBase" id="RU363069"/>
    </source>
</evidence>
<feature type="domain" description="Nuclease SbcCD subunit D C-terminal" evidence="9">
    <location>
        <begin position="302"/>
        <end position="384"/>
    </location>
</feature>
<dbReference type="InterPro" id="IPR004843">
    <property type="entry name" value="Calcineurin-like_PHP"/>
</dbReference>
<protein>
    <recommendedName>
        <fullName evidence="3 7">Nuclease SbcCD subunit D</fullName>
    </recommendedName>
</protein>
<proteinExistence type="inferred from homology"/>
<evidence type="ECO:0000256" key="3">
    <source>
        <dbReference type="ARBA" id="ARBA00013365"/>
    </source>
</evidence>
<accession>A0A4Q5GC00</accession>
<keyword evidence="5 7" id="KW-0378">Hydrolase</keyword>
<dbReference type="PANTHER" id="PTHR30337:SF0">
    <property type="entry name" value="NUCLEASE SBCCD SUBUNIT D"/>
    <property type="match status" value="1"/>
</dbReference>
<dbReference type="Pfam" id="PF12320">
    <property type="entry name" value="SbcD_C"/>
    <property type="match status" value="1"/>
</dbReference>
<evidence type="ECO:0000256" key="5">
    <source>
        <dbReference type="ARBA" id="ARBA00022801"/>
    </source>
</evidence>
<dbReference type="Gene3D" id="3.60.21.10">
    <property type="match status" value="1"/>
</dbReference>
<comment type="similarity">
    <text evidence="1 7">Belongs to the SbcD family.</text>
</comment>
<organism evidence="10 11">
    <name type="scientific">Blautia obeum</name>
    <dbReference type="NCBI Taxonomy" id="40520"/>
    <lineage>
        <taxon>Bacteria</taxon>
        <taxon>Bacillati</taxon>
        <taxon>Bacillota</taxon>
        <taxon>Clostridia</taxon>
        <taxon>Lachnospirales</taxon>
        <taxon>Lachnospiraceae</taxon>
        <taxon>Blautia</taxon>
    </lineage>
</organism>
<comment type="subunit">
    <text evidence="2 7">Heterodimer of SbcC and SbcD.</text>
</comment>
<evidence type="ECO:0000256" key="6">
    <source>
        <dbReference type="ARBA" id="ARBA00022839"/>
    </source>
</evidence>
<evidence type="ECO:0000256" key="4">
    <source>
        <dbReference type="ARBA" id="ARBA00022722"/>
    </source>
</evidence>
<comment type="caution">
    <text evidence="10">The sequence shown here is derived from an EMBL/GenBank/DDBJ whole genome shotgun (WGS) entry which is preliminary data.</text>
</comment>
<dbReference type="GO" id="GO:0004519">
    <property type="term" value="F:endonuclease activity"/>
    <property type="evidence" value="ECO:0007669"/>
    <property type="project" value="UniProtKB-KW"/>
</dbReference>
<dbReference type="AlphaFoldDB" id="A0A4Q5GC00"/>
<dbReference type="PANTHER" id="PTHR30337">
    <property type="entry name" value="COMPONENT OF ATP-DEPENDENT DSDNA EXONUCLEASE"/>
    <property type="match status" value="1"/>
</dbReference>
<dbReference type="InterPro" id="IPR029052">
    <property type="entry name" value="Metallo-depent_PP-like"/>
</dbReference>
<dbReference type="GO" id="GO:0006260">
    <property type="term" value="P:DNA replication"/>
    <property type="evidence" value="ECO:0007669"/>
    <property type="project" value="UniProtKB-KW"/>
</dbReference>
<sequence>MQSNNRNVMIYVEAKRLTEKELCMKFFHLSDLHIGLKLMNRDLREDQEYILDEITELARRERPDAVVIAGDIYDKAVPSAEAVEVFDHFLVGLTEAVPDAVIMMISGNHDSAPRVNCFRKVLSGQNIYMVGQPPRTESEYIEKVTLNDAYGEVNFYLLPFVKPSMVKQVVGVDENGNNLSYNETLHRLIGREKINSDERNVLVSHQFYLPSGKNAEDVERMDSEMRTVGNIDEVSADVLGNFDYAALGHIHKPMKVGSELYRYCGTPLACSVSEAQQQKGIIMVEMGVKGEVKTTILPLEPLRQVKVVKGTLEEVLKESCKDYVTVILTDKADLDVIDMQERIRLAFPNLLEIRRENQRKTDYTRTLQTEELLDPYELCCSFLKDLDEEEKMILQDVLHTVQGVK</sequence>
<keyword evidence="7" id="KW-0235">DNA replication</keyword>
<dbReference type="CDD" id="cd00840">
    <property type="entry name" value="MPP_Mre11_N"/>
    <property type="match status" value="1"/>
</dbReference>
<dbReference type="EMBL" id="RCXQ01000033">
    <property type="protein sequence ID" value="RYT60743.1"/>
    <property type="molecule type" value="Genomic_DNA"/>
</dbReference>
<keyword evidence="7" id="KW-0233">DNA recombination</keyword>
<dbReference type="InterPro" id="IPR041796">
    <property type="entry name" value="Mre11_N"/>
</dbReference>
<dbReference type="GO" id="GO:0008408">
    <property type="term" value="F:3'-5' exonuclease activity"/>
    <property type="evidence" value="ECO:0007669"/>
    <property type="project" value="InterPro"/>
</dbReference>
<dbReference type="Pfam" id="PF00149">
    <property type="entry name" value="Metallophos"/>
    <property type="match status" value="1"/>
</dbReference>
<evidence type="ECO:0000259" key="8">
    <source>
        <dbReference type="Pfam" id="PF00149"/>
    </source>
</evidence>
<reference evidence="10 11" key="1">
    <citation type="journal article" date="2019" name="Science, e1252229">
        <title>Invertible promoters mediate bacterial phase variation, antibiotic resistance, and host adaptation in the gut.</title>
        <authorList>
            <person name="Jiang X."/>
            <person name="Hall A.B."/>
            <person name="Arthur T.D."/>
            <person name="Plichta D.R."/>
            <person name="Covington C.T."/>
            <person name="Poyet M."/>
            <person name="Crothers J."/>
            <person name="Moses P.L."/>
            <person name="Tolonen A.C."/>
            <person name="Vlamakis H."/>
            <person name="Alm E.J."/>
            <person name="Xavier R.J."/>
        </authorList>
    </citation>
    <scope>NUCLEOTIDE SEQUENCE [LARGE SCALE GENOMIC DNA]</scope>
    <source>
        <strain evidence="11">af_0058</strain>
    </source>
</reference>
<feature type="domain" description="Calcineurin-like phosphoesterase" evidence="8">
    <location>
        <begin position="24"/>
        <end position="253"/>
    </location>
</feature>
<keyword evidence="6 7" id="KW-0269">Exonuclease</keyword>
<evidence type="ECO:0000259" key="9">
    <source>
        <dbReference type="Pfam" id="PF12320"/>
    </source>
</evidence>
<comment type="function">
    <text evidence="7">SbcCD cleaves DNA hairpin structures. These structures can inhibit DNA replication and are intermediates in certain DNA recombination reactions. The complex acts as a 3'-&gt;5' double strand exonuclease that can open hairpins. It also has a 5' single-strand endonuclease activity.</text>
</comment>
<keyword evidence="4 7" id="KW-0540">Nuclease</keyword>
<evidence type="ECO:0000313" key="10">
    <source>
        <dbReference type="EMBL" id="RYT60743.1"/>
    </source>
</evidence>
<evidence type="ECO:0000256" key="2">
    <source>
        <dbReference type="ARBA" id="ARBA00011322"/>
    </source>
</evidence>
<dbReference type="InterPro" id="IPR050535">
    <property type="entry name" value="DNA_Repair-Maintenance_Comp"/>
</dbReference>
<gene>
    <name evidence="7" type="primary">sbcD</name>
    <name evidence="10" type="ORF">EAI82_15935</name>
</gene>
<dbReference type="InterPro" id="IPR004593">
    <property type="entry name" value="SbcD"/>
</dbReference>
<dbReference type="SUPFAM" id="SSF56300">
    <property type="entry name" value="Metallo-dependent phosphatases"/>
    <property type="match status" value="1"/>
</dbReference>